<dbReference type="Proteomes" id="UP000095255">
    <property type="component" value="Unassembled WGS sequence"/>
</dbReference>
<evidence type="ECO:0000313" key="2">
    <source>
        <dbReference type="Proteomes" id="UP000095255"/>
    </source>
</evidence>
<evidence type="ECO:0008006" key="3">
    <source>
        <dbReference type="Google" id="ProtNLM"/>
    </source>
</evidence>
<organism evidence="1 2">
    <name type="scientific">Desulfuribacillus stibiiarsenatis</name>
    <dbReference type="NCBI Taxonomy" id="1390249"/>
    <lineage>
        <taxon>Bacteria</taxon>
        <taxon>Bacillati</taxon>
        <taxon>Bacillota</taxon>
        <taxon>Desulfuribacillia</taxon>
        <taxon>Desulfuribacillales</taxon>
        <taxon>Desulfuribacillaceae</taxon>
        <taxon>Desulfuribacillus</taxon>
    </lineage>
</organism>
<dbReference type="InterPro" id="IPR035901">
    <property type="entry name" value="GIY-YIG_endonuc_sf"/>
</dbReference>
<protein>
    <recommendedName>
        <fullName evidence="3">LuxR family transcriptional regulator</fullName>
    </recommendedName>
</protein>
<dbReference type="EMBL" id="MJAT01000033">
    <property type="protein sequence ID" value="OEH85127.1"/>
    <property type="molecule type" value="Genomic_DNA"/>
</dbReference>
<proteinExistence type="predicted"/>
<gene>
    <name evidence="1" type="ORF">BHU72_05820</name>
</gene>
<comment type="caution">
    <text evidence="1">The sequence shown here is derived from an EMBL/GenBank/DDBJ whole genome shotgun (WGS) entry which is preliminary data.</text>
</comment>
<sequence>MDRKKELKEQYKQMKTDMGIFIIKSDVDNKCLLEVSQDLKARINRVKFQLKMGSYPNKDLQNAWKQHGESRFSIEILETLKYDEDESKTDYSVELEILQLVWQEKIEETGLEYY</sequence>
<dbReference type="STRING" id="1390249.BHU72_05820"/>
<dbReference type="SUPFAM" id="SSF82771">
    <property type="entry name" value="GIY-YIG endonuclease"/>
    <property type="match status" value="1"/>
</dbReference>
<dbReference type="CDD" id="cd10451">
    <property type="entry name" value="GIY-YIG_LuxR_like"/>
    <property type="match status" value="1"/>
</dbReference>
<dbReference type="Gene3D" id="3.40.1440.10">
    <property type="entry name" value="GIY-YIG endonuclease"/>
    <property type="match status" value="1"/>
</dbReference>
<name>A0A1E5L4Q5_9FIRM</name>
<dbReference type="RefSeq" id="WP_069702454.1">
    <property type="nucleotide sequence ID" value="NZ_MJAT01000033.1"/>
</dbReference>
<reference evidence="1 2" key="1">
    <citation type="submission" date="2016-09" db="EMBL/GenBank/DDBJ databases">
        <title>Desulfuribacillus arsenicus sp. nov., an obligately anaerobic, dissimilatory arsenic- and antimonate-reducing bacterium isolated from anoxic sediments.</title>
        <authorList>
            <person name="Abin C.A."/>
            <person name="Hollibaugh J.T."/>
        </authorList>
    </citation>
    <scope>NUCLEOTIDE SEQUENCE [LARGE SCALE GENOMIC DNA]</scope>
    <source>
        <strain evidence="1 2">MLFW-2</strain>
    </source>
</reference>
<dbReference type="OrthoDB" id="9134286at2"/>
<accession>A0A1E5L4Q5</accession>
<keyword evidence="2" id="KW-1185">Reference proteome</keyword>
<evidence type="ECO:0000313" key="1">
    <source>
        <dbReference type="EMBL" id="OEH85127.1"/>
    </source>
</evidence>
<dbReference type="AlphaFoldDB" id="A0A1E5L4Q5"/>